<dbReference type="Proteomes" id="UP001177595">
    <property type="component" value="Chromosome"/>
</dbReference>
<dbReference type="InterPro" id="IPR038722">
    <property type="entry name" value="Ner_HTH_dom"/>
</dbReference>
<accession>A0A4P7KZ05</accession>
<evidence type="ECO:0000256" key="4">
    <source>
        <dbReference type="ARBA" id="ARBA00023163"/>
    </source>
</evidence>
<dbReference type="KEGG" id="ans:ArsFIN_41960"/>
<gene>
    <name evidence="6" type="ORF">ArsFIN_41960</name>
    <name evidence="7" type="ORF">QE207_02640</name>
    <name evidence="8" type="ORF">QE210_16825</name>
    <name evidence="9" type="ORF">QE258_20005</name>
</gene>
<comment type="similarity">
    <text evidence="1">Belongs to the ner transcriptional regulatory family.</text>
</comment>
<reference evidence="7" key="2">
    <citation type="submission" date="2023-04" db="EMBL/GenBank/DDBJ databases">
        <title>Genome dynamics across the evolutionary transition to endosymbiosis.</title>
        <authorList>
            <person name="Siozios S."/>
            <person name="Nadal-Jimenez P."/>
            <person name="Azagi T."/>
            <person name="Sprong H."/>
            <person name="Frost C.L."/>
            <person name="Parratt S.R."/>
            <person name="Taylor G."/>
            <person name="Brettell L."/>
            <person name="Lew K.C."/>
            <person name="Croft L."/>
            <person name="King K.C."/>
            <person name="Brockhurst M.A."/>
            <person name="Hypsa V."/>
            <person name="Novakova E."/>
            <person name="Darby A.C."/>
            <person name="Hurst G.D.D."/>
        </authorList>
    </citation>
    <scope>NUCLEOTIDE SEQUENCE</scope>
    <source>
        <strain evidence="7">AIh</strain>
        <strain evidence="9">ANv_CAN</strain>
        <strain evidence="8">APv</strain>
    </source>
</reference>
<dbReference type="RefSeq" id="WP_026822963.1">
    <property type="nucleotide sequence ID" value="NZ_CP038613.1"/>
</dbReference>
<keyword evidence="3" id="KW-0238">DNA-binding</keyword>
<keyword evidence="2" id="KW-0805">Transcription regulation</keyword>
<proteinExistence type="inferred from homology"/>
<evidence type="ECO:0000313" key="11">
    <source>
        <dbReference type="Proteomes" id="UP001177592"/>
    </source>
</evidence>
<feature type="domain" description="Ner winged helix-turn-helix DNA-binding" evidence="5">
    <location>
        <begin position="9"/>
        <end position="73"/>
    </location>
</feature>
<dbReference type="GeneID" id="96879054"/>
<dbReference type="EMBL" id="CP038613">
    <property type="protein sequence ID" value="QBY45585.1"/>
    <property type="molecule type" value="Genomic_DNA"/>
</dbReference>
<evidence type="ECO:0000313" key="10">
    <source>
        <dbReference type="Proteomes" id="UP000295134"/>
    </source>
</evidence>
<evidence type="ECO:0000313" key="8">
    <source>
        <dbReference type="EMBL" id="WGM01446.1"/>
    </source>
</evidence>
<sequence>MFVDFIHNWHFTSVISKLQQSSASSPDISSAFKVNPQTLTNTSMPPYSKNEEIIPDQSSIQPFKIRPNHYLNISQCNLTVKKINAMHEI</sequence>
<dbReference type="SUPFAM" id="SSF47413">
    <property type="entry name" value="lambda repressor-like DNA-binding domains"/>
    <property type="match status" value="1"/>
</dbReference>
<evidence type="ECO:0000256" key="2">
    <source>
        <dbReference type="ARBA" id="ARBA00023015"/>
    </source>
</evidence>
<reference evidence="6 10" key="1">
    <citation type="submission" date="2019-03" db="EMBL/GenBank/DDBJ databases">
        <title>Long-read sequencing reveals hyperdense prophage content in a complex bacterial symbiont genome.</title>
        <authorList>
            <person name="Frost C.L."/>
            <person name="Siozios S."/>
            <person name="Nadal-Jimenez P."/>
            <person name="Brockhurst M.A."/>
            <person name="King K.C."/>
            <person name="Darby A.C."/>
            <person name="Hurst G.D.D."/>
        </authorList>
    </citation>
    <scope>NUCLEOTIDE SEQUENCE [LARGE SCALE GENOMIC DNA]</scope>
    <source>
        <strain evidence="6 10">FIN</strain>
    </source>
</reference>
<dbReference type="AlphaFoldDB" id="A0A4P7KZ05"/>
<evidence type="ECO:0000256" key="3">
    <source>
        <dbReference type="ARBA" id="ARBA00023125"/>
    </source>
</evidence>
<name>A0A4P7KZ05_9GAMM</name>
<evidence type="ECO:0000313" key="7">
    <source>
        <dbReference type="EMBL" id="WGL95543.1"/>
    </source>
</evidence>
<organism evidence="6 10">
    <name type="scientific">Arsenophonus nasoniae</name>
    <name type="common">son-killer infecting Nasonia vitripennis</name>
    <dbReference type="NCBI Taxonomy" id="638"/>
    <lineage>
        <taxon>Bacteria</taxon>
        <taxon>Pseudomonadati</taxon>
        <taxon>Pseudomonadota</taxon>
        <taxon>Gammaproteobacteria</taxon>
        <taxon>Enterobacterales</taxon>
        <taxon>Morganellaceae</taxon>
        <taxon>Arsenophonus</taxon>
    </lineage>
</organism>
<dbReference type="EMBL" id="CP123504">
    <property type="protein sequence ID" value="WGM01446.1"/>
    <property type="molecule type" value="Genomic_DNA"/>
</dbReference>
<dbReference type="Proteomes" id="UP000295134">
    <property type="component" value="Chromosome"/>
</dbReference>
<protein>
    <submittedName>
        <fullName evidence="7">Helix-turn-helix domain-containing protein</fullName>
    </submittedName>
</protein>
<dbReference type="Pfam" id="PF13693">
    <property type="entry name" value="HTH_35"/>
    <property type="match status" value="1"/>
</dbReference>
<dbReference type="GO" id="GO:0003677">
    <property type="term" value="F:DNA binding"/>
    <property type="evidence" value="ECO:0007669"/>
    <property type="project" value="UniProtKB-KW"/>
</dbReference>
<dbReference type="Proteomes" id="UP001177597">
    <property type="component" value="Chromosome"/>
</dbReference>
<keyword evidence="11" id="KW-1185">Reference proteome</keyword>
<evidence type="ECO:0000313" key="9">
    <source>
        <dbReference type="EMBL" id="WGM05703.1"/>
    </source>
</evidence>
<dbReference type="EMBL" id="CP123523">
    <property type="protein sequence ID" value="WGM05703.1"/>
    <property type="molecule type" value="Genomic_DNA"/>
</dbReference>
<dbReference type="EMBL" id="CP123498">
    <property type="protein sequence ID" value="WGL95543.1"/>
    <property type="molecule type" value="Genomic_DNA"/>
</dbReference>
<keyword evidence="4" id="KW-0804">Transcription</keyword>
<dbReference type="Proteomes" id="UP001177592">
    <property type="component" value="Chromosome"/>
</dbReference>
<dbReference type="InterPro" id="IPR010982">
    <property type="entry name" value="Lambda_DNA-bd_dom_sf"/>
</dbReference>
<evidence type="ECO:0000256" key="1">
    <source>
        <dbReference type="ARBA" id="ARBA00006157"/>
    </source>
</evidence>
<evidence type="ECO:0000259" key="5">
    <source>
        <dbReference type="Pfam" id="PF13693"/>
    </source>
</evidence>
<evidence type="ECO:0000313" key="6">
    <source>
        <dbReference type="EMBL" id="QBY45585.1"/>
    </source>
</evidence>